<dbReference type="OrthoDB" id="9786134at2"/>
<feature type="domain" description="Globin" evidence="2">
    <location>
        <begin position="11"/>
        <end position="145"/>
    </location>
</feature>
<keyword evidence="1" id="KW-0349">Heme</keyword>
<gene>
    <name evidence="3" type="ORF">FKG95_08205</name>
</gene>
<dbReference type="GO" id="GO:0019825">
    <property type="term" value="F:oxygen binding"/>
    <property type="evidence" value="ECO:0007669"/>
    <property type="project" value="InterPro"/>
</dbReference>
<dbReference type="InterPro" id="IPR012292">
    <property type="entry name" value="Globin/Proto"/>
</dbReference>
<protein>
    <submittedName>
        <fullName evidence="3">Hemin receptor</fullName>
    </submittedName>
</protein>
<keyword evidence="1" id="KW-0408">Iron</keyword>
<name>A0A545TYC0_9PROT</name>
<dbReference type="Gene3D" id="1.10.490.10">
    <property type="entry name" value="Globins"/>
    <property type="match status" value="1"/>
</dbReference>
<keyword evidence="1" id="KW-0813">Transport</keyword>
<dbReference type="SUPFAM" id="SSF46458">
    <property type="entry name" value="Globin-like"/>
    <property type="match status" value="1"/>
</dbReference>
<accession>A0A545TYC0</accession>
<comment type="similarity">
    <text evidence="1">Belongs to the globin family.</text>
</comment>
<sequence>MQSMHWEMQMALTNEEVELLRESFREIAIENEQANVRFYEILFEKDPDLQVMFTNDIGRQGAMLMSKLGVIVSEFHNMDLLAPMLGELAIRHVAYGVKEEHYPIVGEALIQLLLETLGDKFTLEAEVVWKKVYLDLSELMIEAAYPDRR</sequence>
<organism evidence="3 4">
    <name type="scientific">Denitrobaculum tricleocarpae</name>
    <dbReference type="NCBI Taxonomy" id="2591009"/>
    <lineage>
        <taxon>Bacteria</taxon>
        <taxon>Pseudomonadati</taxon>
        <taxon>Pseudomonadota</taxon>
        <taxon>Alphaproteobacteria</taxon>
        <taxon>Rhodospirillales</taxon>
        <taxon>Rhodospirillaceae</taxon>
        <taxon>Denitrobaculum</taxon>
    </lineage>
</organism>
<evidence type="ECO:0000313" key="3">
    <source>
        <dbReference type="EMBL" id="TQV82191.1"/>
    </source>
</evidence>
<dbReference type="GO" id="GO:0020037">
    <property type="term" value="F:heme binding"/>
    <property type="evidence" value="ECO:0007669"/>
    <property type="project" value="InterPro"/>
</dbReference>
<dbReference type="PROSITE" id="PS01033">
    <property type="entry name" value="GLOBIN"/>
    <property type="match status" value="1"/>
</dbReference>
<dbReference type="Proteomes" id="UP000315252">
    <property type="component" value="Unassembled WGS sequence"/>
</dbReference>
<dbReference type="GO" id="GO:0071500">
    <property type="term" value="P:cellular response to nitrosative stress"/>
    <property type="evidence" value="ECO:0007669"/>
    <property type="project" value="TreeGrafter"/>
</dbReference>
<dbReference type="Pfam" id="PF00042">
    <property type="entry name" value="Globin"/>
    <property type="match status" value="1"/>
</dbReference>
<dbReference type="InterPro" id="IPR000971">
    <property type="entry name" value="Globin"/>
</dbReference>
<comment type="caution">
    <text evidence="3">The sequence shown here is derived from an EMBL/GenBank/DDBJ whole genome shotgun (WGS) entry which is preliminary data.</text>
</comment>
<keyword evidence="4" id="KW-1185">Reference proteome</keyword>
<evidence type="ECO:0000259" key="2">
    <source>
        <dbReference type="PROSITE" id="PS01033"/>
    </source>
</evidence>
<keyword evidence="1" id="KW-0479">Metal-binding</keyword>
<keyword evidence="1" id="KW-0561">Oxygen transport</keyword>
<dbReference type="InterPro" id="IPR009050">
    <property type="entry name" value="Globin-like_sf"/>
</dbReference>
<proteinExistence type="inferred from homology"/>
<dbReference type="GO" id="GO:0005344">
    <property type="term" value="F:oxygen carrier activity"/>
    <property type="evidence" value="ECO:0007669"/>
    <property type="project" value="UniProtKB-KW"/>
</dbReference>
<dbReference type="GO" id="GO:0071949">
    <property type="term" value="F:FAD binding"/>
    <property type="evidence" value="ECO:0007669"/>
    <property type="project" value="TreeGrafter"/>
</dbReference>
<dbReference type="GO" id="GO:0008941">
    <property type="term" value="F:nitric oxide dioxygenase NAD(P)H activity"/>
    <property type="evidence" value="ECO:0007669"/>
    <property type="project" value="TreeGrafter"/>
</dbReference>
<evidence type="ECO:0000313" key="4">
    <source>
        <dbReference type="Proteomes" id="UP000315252"/>
    </source>
</evidence>
<reference evidence="3 4" key="1">
    <citation type="submission" date="2019-06" db="EMBL/GenBank/DDBJ databases">
        <title>Whole genome sequence for Rhodospirillaceae sp. R148.</title>
        <authorList>
            <person name="Wang G."/>
        </authorList>
    </citation>
    <scope>NUCLEOTIDE SEQUENCE [LARGE SCALE GENOMIC DNA]</scope>
    <source>
        <strain evidence="3 4">R148</strain>
    </source>
</reference>
<dbReference type="GO" id="GO:0046210">
    <property type="term" value="P:nitric oxide catabolic process"/>
    <property type="evidence" value="ECO:0007669"/>
    <property type="project" value="TreeGrafter"/>
</dbReference>
<dbReference type="PANTHER" id="PTHR43396:SF6">
    <property type="entry name" value="ABL201WP"/>
    <property type="match status" value="1"/>
</dbReference>
<dbReference type="PANTHER" id="PTHR43396">
    <property type="entry name" value="FLAVOHEMOPROTEIN"/>
    <property type="match status" value="1"/>
</dbReference>
<dbReference type="EMBL" id="VHSH01000002">
    <property type="protein sequence ID" value="TQV82191.1"/>
    <property type="molecule type" value="Genomic_DNA"/>
</dbReference>
<dbReference type="AlphaFoldDB" id="A0A545TYC0"/>
<keyword evidence="3" id="KW-0675">Receptor</keyword>
<evidence type="ECO:0000256" key="1">
    <source>
        <dbReference type="RuleBase" id="RU000356"/>
    </source>
</evidence>